<keyword evidence="2" id="KW-0472">Membrane</keyword>
<dbReference type="RefSeq" id="WP_084426936.1">
    <property type="nucleotide sequence ID" value="NZ_CP042914.1"/>
</dbReference>
<dbReference type="InterPro" id="IPR002881">
    <property type="entry name" value="DUF58"/>
</dbReference>
<feature type="region of interest" description="Disordered" evidence="1">
    <location>
        <begin position="1"/>
        <end position="43"/>
    </location>
</feature>
<feature type="transmembrane region" description="Helical" evidence="2">
    <location>
        <begin position="53"/>
        <end position="86"/>
    </location>
</feature>
<gene>
    <name evidence="4" type="ORF">UC8_37650</name>
</gene>
<dbReference type="PANTHER" id="PTHR34351">
    <property type="entry name" value="SLR1927 PROTEIN-RELATED"/>
    <property type="match status" value="1"/>
</dbReference>
<name>A0A5B9QUU1_9BACT</name>
<evidence type="ECO:0000259" key="3">
    <source>
        <dbReference type="Pfam" id="PF01882"/>
    </source>
</evidence>
<dbReference type="PANTHER" id="PTHR34351:SF2">
    <property type="entry name" value="DUF58 DOMAIN-CONTAINING PROTEIN"/>
    <property type="match status" value="1"/>
</dbReference>
<keyword evidence="5" id="KW-1185">Reference proteome</keyword>
<protein>
    <recommendedName>
        <fullName evidence="3">DUF58 domain-containing protein</fullName>
    </recommendedName>
</protein>
<evidence type="ECO:0000313" key="4">
    <source>
        <dbReference type="EMBL" id="QEG41739.1"/>
    </source>
</evidence>
<keyword evidence="2" id="KW-0812">Transmembrane</keyword>
<keyword evidence="2" id="KW-1133">Transmembrane helix</keyword>
<dbReference type="Proteomes" id="UP000325286">
    <property type="component" value="Chromosome"/>
</dbReference>
<feature type="domain" description="DUF58" evidence="3">
    <location>
        <begin position="249"/>
        <end position="336"/>
    </location>
</feature>
<evidence type="ECO:0000256" key="2">
    <source>
        <dbReference type="SAM" id="Phobius"/>
    </source>
</evidence>
<dbReference type="KEGG" id="rul:UC8_37650"/>
<sequence length="486" mass="53193">MAHAHPNADPSSKPSSGAADDRLGDEDLPAAAEPPPATTATVSDDRGPVSLLGWAAIVASLLLLGMLFGAALWLYAAYAAVGMLLANRLLAQAWSRSVTAVRTAGMLEVEVGAVVPIEIEVRNTGRLPIVWMLAEDLLPRKALMYNPPALEVEGERLQVFLLPPGASRFVRYRLRCNRRGYYQIGPTVLETGDLMGLHRRYRVGATPQYLMVMPHTVALSGFDVASRRPIGEVRIRERILEDPSRLQGIRQWQPGDAMRQVHWAATARTGQLHSKIYEQTSVAGATLVIDLHRASNPARHEPVRTELAITMAASIAEALYEMNQPVGLVSNGRDAADRIRGEGWAGDFRTRAIAQQQARMKSDDDRLRPVVLPAGRGPVAFRDLQRQLARLERTDGLTLAELLIESEHRLARDTTLLLILQRCSDATAVAVLGMARRGWAVSVIINTFDQHEFSTAAGPLVAGGVAVMHLQNEEMLPSVCRQVVLR</sequence>
<dbReference type="EMBL" id="CP042914">
    <property type="protein sequence ID" value="QEG41739.1"/>
    <property type="molecule type" value="Genomic_DNA"/>
</dbReference>
<dbReference type="Pfam" id="PF01882">
    <property type="entry name" value="DUF58"/>
    <property type="match status" value="1"/>
</dbReference>
<accession>A0A5B9QUU1</accession>
<reference evidence="4 5" key="1">
    <citation type="submission" date="2019-08" db="EMBL/GenBank/DDBJ databases">
        <title>Deep-cultivation of Planctomycetes and their phenomic and genomic characterization uncovers novel biology.</title>
        <authorList>
            <person name="Wiegand S."/>
            <person name="Jogler M."/>
            <person name="Boedeker C."/>
            <person name="Pinto D."/>
            <person name="Vollmers J."/>
            <person name="Rivas-Marin E."/>
            <person name="Kohn T."/>
            <person name="Peeters S.H."/>
            <person name="Heuer A."/>
            <person name="Rast P."/>
            <person name="Oberbeckmann S."/>
            <person name="Bunk B."/>
            <person name="Jeske O."/>
            <person name="Meyerdierks A."/>
            <person name="Storesund J.E."/>
            <person name="Kallscheuer N."/>
            <person name="Luecker S."/>
            <person name="Lage O.M."/>
            <person name="Pohl T."/>
            <person name="Merkel B.J."/>
            <person name="Hornburger P."/>
            <person name="Mueller R.-W."/>
            <person name="Bruemmer F."/>
            <person name="Labrenz M."/>
            <person name="Spormann A.M."/>
            <person name="Op den Camp H."/>
            <person name="Overmann J."/>
            <person name="Amann R."/>
            <person name="Jetten M.S.M."/>
            <person name="Mascher T."/>
            <person name="Medema M.H."/>
            <person name="Devos D.P."/>
            <person name="Kaster A.-K."/>
            <person name="Ovreas L."/>
            <person name="Rohde M."/>
            <person name="Galperin M.Y."/>
            <person name="Jogler C."/>
        </authorList>
    </citation>
    <scope>NUCLEOTIDE SEQUENCE [LARGE SCALE GENOMIC DNA]</scope>
    <source>
        <strain evidence="4 5">UC8</strain>
    </source>
</reference>
<proteinExistence type="predicted"/>
<organism evidence="4 5">
    <name type="scientific">Roseimaritima ulvae</name>
    <dbReference type="NCBI Taxonomy" id="980254"/>
    <lineage>
        <taxon>Bacteria</taxon>
        <taxon>Pseudomonadati</taxon>
        <taxon>Planctomycetota</taxon>
        <taxon>Planctomycetia</taxon>
        <taxon>Pirellulales</taxon>
        <taxon>Pirellulaceae</taxon>
        <taxon>Roseimaritima</taxon>
    </lineage>
</organism>
<evidence type="ECO:0000256" key="1">
    <source>
        <dbReference type="SAM" id="MobiDB-lite"/>
    </source>
</evidence>
<evidence type="ECO:0000313" key="5">
    <source>
        <dbReference type="Proteomes" id="UP000325286"/>
    </source>
</evidence>
<dbReference type="AlphaFoldDB" id="A0A5B9QUU1"/>